<gene>
    <name evidence="2" type="ORF">GCM10023213_19720</name>
</gene>
<comment type="caution">
    <text evidence="2">The sequence shown here is derived from an EMBL/GenBank/DDBJ whole genome shotgun (WGS) entry which is preliminary data.</text>
</comment>
<dbReference type="Proteomes" id="UP001499852">
    <property type="component" value="Unassembled WGS sequence"/>
</dbReference>
<proteinExistence type="predicted"/>
<organism evidence="2 3">
    <name type="scientific">Prosthecobacter algae</name>
    <dbReference type="NCBI Taxonomy" id="1144682"/>
    <lineage>
        <taxon>Bacteria</taxon>
        <taxon>Pseudomonadati</taxon>
        <taxon>Verrucomicrobiota</taxon>
        <taxon>Verrucomicrobiia</taxon>
        <taxon>Verrucomicrobiales</taxon>
        <taxon>Verrucomicrobiaceae</taxon>
        <taxon>Prosthecobacter</taxon>
    </lineage>
</organism>
<reference evidence="3" key="1">
    <citation type="journal article" date="2019" name="Int. J. Syst. Evol. Microbiol.">
        <title>The Global Catalogue of Microorganisms (GCM) 10K type strain sequencing project: providing services to taxonomists for standard genome sequencing and annotation.</title>
        <authorList>
            <consortium name="The Broad Institute Genomics Platform"/>
            <consortium name="The Broad Institute Genome Sequencing Center for Infectious Disease"/>
            <person name="Wu L."/>
            <person name="Ma J."/>
        </authorList>
    </citation>
    <scope>NUCLEOTIDE SEQUENCE [LARGE SCALE GENOMIC DNA]</scope>
    <source>
        <strain evidence="3">JCM 18053</strain>
    </source>
</reference>
<feature type="compositionally biased region" description="Basic and acidic residues" evidence="1">
    <location>
        <begin position="53"/>
        <end position="67"/>
    </location>
</feature>
<feature type="region of interest" description="Disordered" evidence="1">
    <location>
        <begin position="45"/>
        <end position="75"/>
    </location>
</feature>
<keyword evidence="3" id="KW-1185">Reference proteome</keyword>
<dbReference type="RefSeq" id="WP_345736199.1">
    <property type="nucleotide sequence ID" value="NZ_BAABIA010000003.1"/>
</dbReference>
<evidence type="ECO:0000256" key="1">
    <source>
        <dbReference type="SAM" id="MobiDB-lite"/>
    </source>
</evidence>
<accession>A0ABP9P5D1</accession>
<name>A0ABP9P5D1_9BACT</name>
<sequence>MSAPTEIHDGLLTWADLEKRWQPPMESPALRRQWMRRMAQRWGLRPMSGTRGETARFRSADVMRAEARGSGNKQF</sequence>
<dbReference type="EMBL" id="BAABIA010000003">
    <property type="protein sequence ID" value="GAA5139284.1"/>
    <property type="molecule type" value="Genomic_DNA"/>
</dbReference>
<protein>
    <submittedName>
        <fullName evidence="2">Uncharacterized protein</fullName>
    </submittedName>
</protein>
<evidence type="ECO:0000313" key="2">
    <source>
        <dbReference type="EMBL" id="GAA5139284.1"/>
    </source>
</evidence>
<evidence type="ECO:0000313" key="3">
    <source>
        <dbReference type="Proteomes" id="UP001499852"/>
    </source>
</evidence>